<dbReference type="AlphaFoldDB" id="A0A8S1HPL7"/>
<evidence type="ECO:0000259" key="9">
    <source>
        <dbReference type="Pfam" id="PF05670"/>
    </source>
</evidence>
<dbReference type="Pfam" id="PF11923">
    <property type="entry name" value="NFACT-C"/>
    <property type="match status" value="1"/>
</dbReference>
<evidence type="ECO:0000313" key="11">
    <source>
        <dbReference type="EMBL" id="CAD6195070.1"/>
    </source>
</evidence>
<dbReference type="InterPro" id="IPR008532">
    <property type="entry name" value="NFACT_RNA-bd"/>
</dbReference>
<evidence type="ECO:0008006" key="13">
    <source>
        <dbReference type="Google" id="ProtNLM"/>
    </source>
</evidence>
<feature type="region of interest" description="Disordered" evidence="8">
    <location>
        <begin position="847"/>
        <end position="887"/>
    </location>
</feature>
<protein>
    <recommendedName>
        <fullName evidence="13">NFACT RNA-binding domain-containing protein</fullName>
    </recommendedName>
</protein>
<evidence type="ECO:0000256" key="8">
    <source>
        <dbReference type="SAM" id="MobiDB-lite"/>
    </source>
</evidence>
<dbReference type="InterPro" id="IPR021846">
    <property type="entry name" value="NFACT-C"/>
</dbReference>
<feature type="coiled-coil region" evidence="7">
    <location>
        <begin position="297"/>
        <end position="334"/>
    </location>
</feature>
<dbReference type="NCBIfam" id="NF041120">
    <property type="entry name" value="RqcH_arch"/>
    <property type="match status" value="1"/>
</dbReference>
<dbReference type="Gene3D" id="2.30.310.10">
    <property type="entry name" value="ibrinogen binding protein from staphylococcus aureus domain"/>
    <property type="match status" value="1"/>
</dbReference>
<comment type="subcellular location">
    <subcellularLocation>
        <location evidence="2">Cytoplasm</location>
    </subcellularLocation>
    <subcellularLocation>
        <location evidence="1">Nucleus</location>
    </subcellularLocation>
</comment>
<organism evidence="11 12">
    <name type="scientific">Caenorhabditis auriculariae</name>
    <dbReference type="NCBI Taxonomy" id="2777116"/>
    <lineage>
        <taxon>Eukaryota</taxon>
        <taxon>Metazoa</taxon>
        <taxon>Ecdysozoa</taxon>
        <taxon>Nematoda</taxon>
        <taxon>Chromadorea</taxon>
        <taxon>Rhabditida</taxon>
        <taxon>Rhabditina</taxon>
        <taxon>Rhabditomorpha</taxon>
        <taxon>Rhabditoidea</taxon>
        <taxon>Rhabditidae</taxon>
        <taxon>Peloderinae</taxon>
        <taxon>Caenorhabditis</taxon>
    </lineage>
</organism>
<dbReference type="GO" id="GO:0072344">
    <property type="term" value="P:rescue of stalled ribosome"/>
    <property type="evidence" value="ECO:0007669"/>
    <property type="project" value="TreeGrafter"/>
</dbReference>
<evidence type="ECO:0000256" key="2">
    <source>
        <dbReference type="ARBA" id="ARBA00004496"/>
    </source>
</evidence>
<evidence type="ECO:0000256" key="6">
    <source>
        <dbReference type="ARBA" id="ARBA00023242"/>
    </source>
</evidence>
<keyword evidence="5 7" id="KW-0175">Coiled coil</keyword>
<dbReference type="GO" id="GO:1990116">
    <property type="term" value="P:ribosome-associated ubiquitin-dependent protein catabolic process"/>
    <property type="evidence" value="ECO:0007669"/>
    <property type="project" value="TreeGrafter"/>
</dbReference>
<proteinExistence type="inferred from homology"/>
<feature type="domain" description="NFACT RNA-binding" evidence="9">
    <location>
        <begin position="485"/>
        <end position="596"/>
    </location>
</feature>
<dbReference type="GO" id="GO:0000049">
    <property type="term" value="F:tRNA binding"/>
    <property type="evidence" value="ECO:0007669"/>
    <property type="project" value="TreeGrafter"/>
</dbReference>
<dbReference type="GO" id="GO:0043023">
    <property type="term" value="F:ribosomal large subunit binding"/>
    <property type="evidence" value="ECO:0007669"/>
    <property type="project" value="TreeGrafter"/>
</dbReference>
<dbReference type="GO" id="GO:0005737">
    <property type="term" value="C:cytoplasm"/>
    <property type="evidence" value="ECO:0007669"/>
    <property type="project" value="UniProtKB-SubCell"/>
</dbReference>
<dbReference type="InterPro" id="IPR051608">
    <property type="entry name" value="RQC_Subunit_NEMF"/>
</dbReference>
<dbReference type="FunFam" id="2.30.310.10:FF:000001">
    <property type="entry name" value="Nuclear export mediator factor Nemf"/>
    <property type="match status" value="1"/>
</dbReference>
<dbReference type="GO" id="GO:1990112">
    <property type="term" value="C:RQC complex"/>
    <property type="evidence" value="ECO:0007669"/>
    <property type="project" value="TreeGrafter"/>
</dbReference>
<dbReference type="Proteomes" id="UP000835052">
    <property type="component" value="Unassembled WGS sequence"/>
</dbReference>
<feature type="domain" description="NFACT protein C-terminal" evidence="10">
    <location>
        <begin position="790"/>
        <end position="852"/>
    </location>
</feature>
<comment type="similarity">
    <text evidence="3">Belongs to the NEMF family.</text>
</comment>
<evidence type="ECO:0000259" key="10">
    <source>
        <dbReference type="Pfam" id="PF11923"/>
    </source>
</evidence>
<accession>A0A8S1HPL7</accession>
<dbReference type="Pfam" id="PF05670">
    <property type="entry name" value="NFACT-R_1"/>
    <property type="match status" value="1"/>
</dbReference>
<feature type="compositionally biased region" description="Acidic residues" evidence="8">
    <location>
        <begin position="776"/>
        <end position="792"/>
    </location>
</feature>
<feature type="compositionally biased region" description="Basic and acidic residues" evidence="8">
    <location>
        <begin position="742"/>
        <end position="772"/>
    </location>
</feature>
<evidence type="ECO:0000256" key="5">
    <source>
        <dbReference type="ARBA" id="ARBA00023054"/>
    </source>
</evidence>
<feature type="coiled-coil region" evidence="7">
    <location>
        <begin position="616"/>
        <end position="648"/>
    </location>
</feature>
<evidence type="ECO:0000256" key="1">
    <source>
        <dbReference type="ARBA" id="ARBA00004123"/>
    </source>
</evidence>
<evidence type="ECO:0000313" key="12">
    <source>
        <dbReference type="Proteomes" id="UP000835052"/>
    </source>
</evidence>
<name>A0A8S1HPL7_9PELO</name>
<evidence type="ECO:0000256" key="7">
    <source>
        <dbReference type="SAM" id="Coils"/>
    </source>
</evidence>
<keyword evidence="4" id="KW-0963">Cytoplasm</keyword>
<comment type="caution">
    <text evidence="11">The sequence shown here is derived from an EMBL/GenBank/DDBJ whole genome shotgun (WGS) entry which is preliminary data.</text>
</comment>
<dbReference type="GO" id="GO:0005634">
    <property type="term" value="C:nucleus"/>
    <property type="evidence" value="ECO:0007669"/>
    <property type="project" value="UniProtKB-SubCell"/>
</dbReference>
<reference evidence="11" key="1">
    <citation type="submission" date="2020-10" db="EMBL/GenBank/DDBJ databases">
        <authorList>
            <person name="Kikuchi T."/>
        </authorList>
    </citation>
    <scope>NUCLEOTIDE SEQUENCE</scope>
    <source>
        <strain evidence="11">NKZ352</strain>
    </source>
</reference>
<gene>
    <name evidence="11" type="ORF">CAUJ_LOCUS10989</name>
</gene>
<dbReference type="PANTHER" id="PTHR15239">
    <property type="entry name" value="NUCLEAR EXPORT MEDIATOR FACTOR NEMF"/>
    <property type="match status" value="1"/>
</dbReference>
<feature type="compositionally biased region" description="Basic and acidic residues" evidence="8">
    <location>
        <begin position="715"/>
        <end position="732"/>
    </location>
</feature>
<dbReference type="OrthoDB" id="207084at2759"/>
<dbReference type="Pfam" id="PF05833">
    <property type="entry name" value="NFACT_N"/>
    <property type="match status" value="1"/>
</dbReference>
<dbReference type="EMBL" id="CAJGYM010000050">
    <property type="protein sequence ID" value="CAD6195070.1"/>
    <property type="molecule type" value="Genomic_DNA"/>
</dbReference>
<keyword evidence="12" id="KW-1185">Reference proteome</keyword>
<sequence>MKNRFNLSDVVAAVKELKPLEGMRVNNIYDIDNKTYLIKLHSKEEKAVILFESGLRIHKTFTDWPKSTTPSSFTMKLRKHVKQKRIREVRQLGNDRVVVITFGEDERTNYLIIELYDRGNVILTDDQHMILNILRPRTDKELGRFAVKESYDVSKIPEDTWEKLNKENVEKALEKAKKGDSLLQILAPITRYGNAISREVFLKVGLDPNLKYDPGSEKMKEVIEKVDEIQGLYDEIWESISAKNCQGFVTYNLQKREDGVVYEMYKDFNPMQITDKGTETKVFPTFCEAVDEFFSKIESQKQEQKALNVEKQALKKLENVKKDQESRVEALEKAKLEREIMADRIIVNSELVERALLLIRTALANQYTWETISEMRKTAAEKGDPVAKSIVALNFDRNEFTMRLGDPYDPELKPVDVPIEISMNASKNAQRYFTDKKSAGEKVQKTLASSGQAIKNAQEKARTTMAQVRITTEIKKTRKVMWFEKFHWFVSSEGYIVVGGRDAQQNELLVKKYLRSGDVYVHADVRGASSVVIRNKAGGGDITPKTLTEAAQMAVCYSNAWEANVSAAAWWVRHDQVSRTAPTGEYLPSGSFMIRGKKNFMPPSQLVMGFGLLFKLDEESAERHQLDQEKLKAEEEKLEEPVVELEEEKELDEFPDVQVSIPIASEEVTFIDVGPKNVKKQAETREDVTQQYLEEQAKAEIGESARTQRRKMRKEKLAKQKYKDQTEEDRQIQMELLKSTGKKPEPVPEKKPEPPKQKFEKPQAELKSREPKPQPAEEEDEDEKEAAQDDSDAMLKSLTANPREDDILMYVVPVVAPYQTLNSYKYKVKVQPGTGKRGKAAKQAIELFSRGKNGPRDGVDQSPGFGRRDFQKSSTQNSCPCPELACQ</sequence>
<evidence type="ECO:0000256" key="3">
    <source>
        <dbReference type="ARBA" id="ARBA00008318"/>
    </source>
</evidence>
<keyword evidence="6" id="KW-0539">Nucleus</keyword>
<feature type="region of interest" description="Disordered" evidence="8">
    <location>
        <begin position="699"/>
        <end position="803"/>
    </location>
</feature>
<evidence type="ECO:0000256" key="4">
    <source>
        <dbReference type="ARBA" id="ARBA00022490"/>
    </source>
</evidence>
<dbReference type="PANTHER" id="PTHR15239:SF6">
    <property type="entry name" value="RIBOSOME QUALITY CONTROL COMPLEX SUBUNIT NEMF"/>
    <property type="match status" value="1"/>
</dbReference>